<sequence length="188" mass="21632">MNRIEGPSYNIPSQPTAQPSVSVAHKHDFEQALELMPDQQTLKERQQRWIRGESLEEVLGDFDPATQRKIAWQWYQTLSTDSQPSQRAQLEGKLIAPVQEHLWSQFGGLTLPVKPQLDLPEFRAIIREFAPTGRQQETVLLKVLGEIKSLDGNEYLSDLIRRELQTLIPRNGMVDNLIRNSHKLDLEE</sequence>
<dbReference type="RefSeq" id="WP_051769098.1">
    <property type="nucleotide sequence ID" value="NZ_CAWLUD010000003.1"/>
</dbReference>
<comment type="caution">
    <text evidence="2">The sequence shown here is derived from an EMBL/GenBank/DDBJ whole genome shotgun (WGS) entry which is preliminary data.</text>
</comment>
<dbReference type="PATRIC" id="fig|1393735.3.peg.289"/>
<feature type="region of interest" description="Disordered" evidence="1">
    <location>
        <begin position="1"/>
        <end position="22"/>
    </location>
</feature>
<gene>
    <name evidence="2" type="ORF">MEG1DRAFT_00287</name>
</gene>
<dbReference type="EMBL" id="JGVH01000003">
    <property type="protein sequence ID" value="KER04901.1"/>
    <property type="molecule type" value="Genomic_DNA"/>
</dbReference>
<reference evidence="2 3" key="1">
    <citation type="submission" date="2014-03" db="EMBL/GenBank/DDBJ databases">
        <title>Draft Genome of Photorhabdus temperata Meg1.</title>
        <authorList>
            <person name="Hurst S.G.IV."/>
            <person name="Morris K."/>
            <person name="Thomas K."/>
            <person name="Tisa L.S."/>
        </authorList>
    </citation>
    <scope>NUCLEOTIDE SEQUENCE [LARGE SCALE GENOMIC DNA]</scope>
    <source>
        <strain evidence="2 3">Meg1</strain>
    </source>
</reference>
<dbReference type="InterPro" id="IPR013349">
    <property type="entry name" value="T3SS_YopR"/>
</dbReference>
<dbReference type="GO" id="GO:0030254">
    <property type="term" value="P:protein secretion by the type III secretion system"/>
    <property type="evidence" value="ECO:0007669"/>
    <property type="project" value="InterPro"/>
</dbReference>
<dbReference type="Proteomes" id="UP000028002">
    <property type="component" value="Unassembled WGS sequence"/>
</dbReference>
<protein>
    <submittedName>
        <fullName evidence="2">Type III secretion effector, YopR family</fullName>
    </submittedName>
</protein>
<dbReference type="InterPro" id="IPR041814">
    <property type="entry name" value="YopR_core"/>
</dbReference>
<evidence type="ECO:0000313" key="3">
    <source>
        <dbReference type="Proteomes" id="UP000028002"/>
    </source>
</evidence>
<evidence type="ECO:0000313" key="2">
    <source>
        <dbReference type="EMBL" id="KER04901.1"/>
    </source>
</evidence>
<accession>A0A081S1U8</accession>
<name>A0A081S1U8_PHOTE</name>
<feature type="compositionally biased region" description="Polar residues" evidence="1">
    <location>
        <begin position="10"/>
        <end position="21"/>
    </location>
</feature>
<dbReference type="Gene3D" id="1.10.10.1000">
    <property type="entry name" value="Type III secretion system virulence factor YopR, core domain"/>
    <property type="match status" value="1"/>
</dbReference>
<dbReference type="SUPFAM" id="SSF140591">
    <property type="entry name" value="Type III secretion system domain"/>
    <property type="match status" value="1"/>
</dbReference>
<dbReference type="AlphaFoldDB" id="A0A081S1U8"/>
<evidence type="ECO:0000256" key="1">
    <source>
        <dbReference type="SAM" id="MobiDB-lite"/>
    </source>
</evidence>
<dbReference type="GO" id="GO:0030257">
    <property type="term" value="C:type III protein secretion system complex"/>
    <property type="evidence" value="ECO:0007669"/>
    <property type="project" value="InterPro"/>
</dbReference>
<organism evidence="2 3">
    <name type="scientific">Photorhabdus temperata subsp. temperata Meg1</name>
    <dbReference type="NCBI Taxonomy" id="1393735"/>
    <lineage>
        <taxon>Bacteria</taxon>
        <taxon>Pseudomonadati</taxon>
        <taxon>Pseudomonadota</taxon>
        <taxon>Gammaproteobacteria</taxon>
        <taxon>Enterobacterales</taxon>
        <taxon>Morganellaceae</taxon>
        <taxon>Photorhabdus</taxon>
    </lineage>
</organism>
<dbReference type="Pfam" id="PF09025">
    <property type="entry name" value="T3SS_needle_reg"/>
    <property type="match status" value="1"/>
</dbReference>
<dbReference type="NCBIfam" id="TIGR02509">
    <property type="entry name" value="type_III_yopR"/>
    <property type="match status" value="1"/>
</dbReference>
<proteinExistence type="predicted"/>